<protein>
    <recommendedName>
        <fullName evidence="4">NADH dehydrogenase [ubiquinone] 1 alpha subcomplex subunit 6</fullName>
    </recommendedName>
    <alternativeName>
        <fullName evidence="11">Complex I-B14</fullName>
    </alternativeName>
    <alternativeName>
        <fullName evidence="12">NADH-ubiquinone oxidoreductase B14 subunit</fullName>
    </alternativeName>
</protein>
<evidence type="ECO:0000256" key="7">
    <source>
        <dbReference type="ARBA" id="ARBA00022792"/>
    </source>
</evidence>
<comment type="function">
    <text evidence="13">Accessory subunit of the mitochondrial membrane respiratory chain NADH dehydrogenase (Complex I), that is believed to be not involved in catalysis. Required for proper complex I assembly. Complex I functions in the transfer of electrons from NADH to the respiratory chain. The immediate electron acceptor for the enzyme is believed to be ubiquinone.</text>
</comment>
<dbReference type="PIRSF" id="PIRSF006643">
    <property type="entry name" value="NDUA6"/>
    <property type="match status" value="1"/>
</dbReference>
<dbReference type="PANTHER" id="PTHR12964:SF0">
    <property type="entry name" value="NADH DEHYDROGENASE [UBIQUINONE] 1 ALPHA SUBCOMPLEX SUBUNIT 6"/>
    <property type="match status" value="1"/>
</dbReference>
<keyword evidence="8" id="KW-0249">Electron transport</keyword>
<comment type="subunit">
    <text evidence="3">Mammalian complex I is composed of 45 different subunits.</text>
</comment>
<evidence type="ECO:0000256" key="13">
    <source>
        <dbReference type="ARBA" id="ARBA00046116"/>
    </source>
</evidence>
<evidence type="ECO:0000256" key="6">
    <source>
        <dbReference type="ARBA" id="ARBA00022660"/>
    </source>
</evidence>
<dbReference type="GO" id="GO:0006979">
    <property type="term" value="P:response to oxidative stress"/>
    <property type="evidence" value="ECO:0007669"/>
    <property type="project" value="TreeGrafter"/>
</dbReference>
<comment type="similarity">
    <text evidence="2">Belongs to the complex I LYR family.</text>
</comment>
<evidence type="ECO:0000256" key="12">
    <source>
        <dbReference type="ARBA" id="ARBA00032352"/>
    </source>
</evidence>
<accession>A0A8B6HE36</accession>
<evidence type="ECO:0000256" key="4">
    <source>
        <dbReference type="ARBA" id="ARBA00016386"/>
    </source>
</evidence>
<evidence type="ECO:0000256" key="11">
    <source>
        <dbReference type="ARBA" id="ARBA00030213"/>
    </source>
</evidence>
<dbReference type="CDD" id="cd20266">
    <property type="entry name" value="Complex1_LYR_NDUFA6_LYRM6"/>
    <property type="match status" value="1"/>
</dbReference>
<keyword evidence="7" id="KW-0999">Mitochondrion inner membrane</keyword>
<dbReference type="PANTHER" id="PTHR12964">
    <property type="entry name" value="NADH-UBIQUINONE OXIDOREDUCTASE B14 SUBUNIT"/>
    <property type="match status" value="1"/>
</dbReference>
<dbReference type="InterPro" id="IPR008011">
    <property type="entry name" value="Complex1_LYR_dom"/>
</dbReference>
<dbReference type="AlphaFoldDB" id="A0A8B6HE36"/>
<evidence type="ECO:0000259" key="14">
    <source>
        <dbReference type="Pfam" id="PF05347"/>
    </source>
</evidence>
<feature type="domain" description="Complex 1 LYR protein" evidence="14">
    <location>
        <begin position="30"/>
        <end position="91"/>
    </location>
</feature>
<dbReference type="Proteomes" id="UP000596742">
    <property type="component" value="Unassembled WGS sequence"/>
</dbReference>
<dbReference type="InterPro" id="IPR016488">
    <property type="entry name" value="NADH_Ub_cplx-1_asu_su-6"/>
</dbReference>
<evidence type="ECO:0000256" key="9">
    <source>
        <dbReference type="ARBA" id="ARBA00023128"/>
    </source>
</evidence>
<evidence type="ECO:0000256" key="10">
    <source>
        <dbReference type="ARBA" id="ARBA00023136"/>
    </source>
</evidence>
<keyword evidence="5" id="KW-0813">Transport</keyword>
<comment type="caution">
    <text evidence="15">The sequence shown here is derived from an EMBL/GenBank/DDBJ whole genome shotgun (WGS) entry which is preliminary data.</text>
</comment>
<evidence type="ECO:0000256" key="1">
    <source>
        <dbReference type="ARBA" id="ARBA00004443"/>
    </source>
</evidence>
<dbReference type="GO" id="GO:0005743">
    <property type="term" value="C:mitochondrial inner membrane"/>
    <property type="evidence" value="ECO:0007669"/>
    <property type="project" value="UniProtKB-SubCell"/>
</dbReference>
<keyword evidence="10" id="KW-0472">Membrane</keyword>
<dbReference type="Pfam" id="PF05347">
    <property type="entry name" value="Complex1_LYR"/>
    <property type="match status" value="1"/>
</dbReference>
<evidence type="ECO:0000313" key="15">
    <source>
        <dbReference type="EMBL" id="VDI77863.1"/>
    </source>
</evidence>
<name>A0A8B6HE36_MYTGA</name>
<evidence type="ECO:0000256" key="8">
    <source>
        <dbReference type="ARBA" id="ARBA00022982"/>
    </source>
</evidence>
<keyword evidence="9" id="KW-0496">Mitochondrion</keyword>
<comment type="subcellular location">
    <subcellularLocation>
        <location evidence="1">Mitochondrion inner membrane</location>
        <topology evidence="1">Peripheral membrane protein</topology>
        <orientation evidence="1">Matrix side</orientation>
    </subcellularLocation>
</comment>
<evidence type="ECO:0000256" key="2">
    <source>
        <dbReference type="ARBA" id="ARBA00009508"/>
    </source>
</evidence>
<organism evidence="15 16">
    <name type="scientific">Mytilus galloprovincialis</name>
    <name type="common">Mediterranean mussel</name>
    <dbReference type="NCBI Taxonomy" id="29158"/>
    <lineage>
        <taxon>Eukaryota</taxon>
        <taxon>Metazoa</taxon>
        <taxon>Spiralia</taxon>
        <taxon>Lophotrochozoa</taxon>
        <taxon>Mollusca</taxon>
        <taxon>Bivalvia</taxon>
        <taxon>Autobranchia</taxon>
        <taxon>Pteriomorphia</taxon>
        <taxon>Mytilida</taxon>
        <taxon>Mytiloidea</taxon>
        <taxon>Mytilidae</taxon>
        <taxon>Mytilinae</taxon>
        <taxon>Mytilus</taxon>
    </lineage>
</organism>
<gene>
    <name evidence="15" type="ORF">MGAL_10B086371</name>
</gene>
<evidence type="ECO:0000256" key="5">
    <source>
        <dbReference type="ARBA" id="ARBA00022448"/>
    </source>
</evidence>
<keyword evidence="6" id="KW-0679">Respiratory chain</keyword>
<proteinExistence type="inferred from homology"/>
<keyword evidence="15" id="KW-0830">Ubiquinone</keyword>
<dbReference type="EMBL" id="UYJE01009905">
    <property type="protein sequence ID" value="VDI77863.1"/>
    <property type="molecule type" value="Genomic_DNA"/>
</dbReference>
<sequence length="127" mass="15128">MASKVATQTISQGLKRAKPILSVDKADAKRRVLNLYKQWYRQIPYSVQEYDLLLTEKDCRDKLKEEFLKNKNVSDIRAIDLLVIKGQMELREISNIWKQRNHVMMYFKDTWNAKPSDFLSKFYEGHQ</sequence>
<reference evidence="15" key="1">
    <citation type="submission" date="2018-11" db="EMBL/GenBank/DDBJ databases">
        <authorList>
            <person name="Alioto T."/>
            <person name="Alioto T."/>
        </authorList>
    </citation>
    <scope>NUCLEOTIDE SEQUENCE</scope>
</reference>
<evidence type="ECO:0000313" key="16">
    <source>
        <dbReference type="Proteomes" id="UP000596742"/>
    </source>
</evidence>
<dbReference type="InterPro" id="IPR045299">
    <property type="entry name" value="Complex1_LYR_NDUFA6_LYRM6"/>
</dbReference>
<evidence type="ECO:0000256" key="3">
    <source>
        <dbReference type="ARBA" id="ARBA00011790"/>
    </source>
</evidence>
<dbReference type="OrthoDB" id="14535at2759"/>
<keyword evidence="16" id="KW-1185">Reference proteome</keyword>
<dbReference type="GO" id="GO:0045271">
    <property type="term" value="C:respiratory chain complex I"/>
    <property type="evidence" value="ECO:0007669"/>
    <property type="project" value="InterPro"/>
</dbReference>